<evidence type="ECO:0000259" key="2">
    <source>
        <dbReference type="PROSITE" id="PS50067"/>
    </source>
</evidence>
<feature type="domain" description="Kinesin motor" evidence="2">
    <location>
        <begin position="3"/>
        <end position="185"/>
    </location>
</feature>
<dbReference type="GO" id="GO:0008017">
    <property type="term" value="F:microtubule binding"/>
    <property type="evidence" value="ECO:0007669"/>
    <property type="project" value="InterPro"/>
</dbReference>
<dbReference type="PROSITE" id="PS50067">
    <property type="entry name" value="KINESIN_MOTOR_2"/>
    <property type="match status" value="1"/>
</dbReference>
<feature type="binding site" evidence="1">
    <location>
        <begin position="94"/>
        <end position="101"/>
    </location>
    <ligand>
        <name>ATP</name>
        <dbReference type="ChEBI" id="CHEBI:30616"/>
    </ligand>
</feature>
<reference evidence="3" key="1">
    <citation type="submission" date="2021-01" db="EMBL/GenBank/DDBJ databases">
        <authorList>
            <consortium name="Aspergillus chevalieri M1 genome sequencing consortium"/>
            <person name="Kazuki M."/>
            <person name="Futagami T."/>
        </authorList>
    </citation>
    <scope>NUCLEOTIDE SEQUENCE</scope>
    <source>
        <strain evidence="3">M1</strain>
    </source>
</reference>
<dbReference type="GeneID" id="66980662"/>
<dbReference type="GO" id="GO:0003777">
    <property type="term" value="F:microtubule motor activity"/>
    <property type="evidence" value="ECO:0007669"/>
    <property type="project" value="InterPro"/>
</dbReference>
<dbReference type="RefSeq" id="XP_043134825.1">
    <property type="nucleotide sequence ID" value="XM_043276892.1"/>
</dbReference>
<keyword evidence="4" id="KW-1185">Reference proteome</keyword>
<dbReference type="PANTHER" id="PTHR24115">
    <property type="entry name" value="KINESIN-RELATED"/>
    <property type="match status" value="1"/>
</dbReference>
<dbReference type="InterPro" id="IPR036961">
    <property type="entry name" value="Kinesin_motor_dom_sf"/>
</dbReference>
<keyword evidence="1" id="KW-0067">ATP-binding</keyword>
<evidence type="ECO:0000256" key="1">
    <source>
        <dbReference type="PROSITE-ProRule" id="PRU00283"/>
    </source>
</evidence>
<name>A0A7R7VLU9_ASPCH</name>
<dbReference type="InterPro" id="IPR001752">
    <property type="entry name" value="Kinesin_motor_dom"/>
</dbReference>
<dbReference type="InterPro" id="IPR027640">
    <property type="entry name" value="Kinesin-like_fam"/>
</dbReference>
<keyword evidence="1" id="KW-0505">Motor protein</keyword>
<dbReference type="KEGG" id="ache:ACHE_30290S"/>
<dbReference type="GO" id="GO:0005874">
    <property type="term" value="C:microtubule"/>
    <property type="evidence" value="ECO:0007669"/>
    <property type="project" value="TreeGrafter"/>
</dbReference>
<dbReference type="Gene3D" id="3.40.850.10">
    <property type="entry name" value="Kinesin motor domain"/>
    <property type="match status" value="1"/>
</dbReference>
<dbReference type="SUPFAM" id="SSF52540">
    <property type="entry name" value="P-loop containing nucleoside triphosphate hydrolases"/>
    <property type="match status" value="1"/>
</dbReference>
<protein>
    <recommendedName>
        <fullName evidence="2">Kinesin motor domain-containing protein</fullName>
    </recommendedName>
</protein>
<dbReference type="GO" id="GO:0016887">
    <property type="term" value="F:ATP hydrolysis activity"/>
    <property type="evidence" value="ECO:0007669"/>
    <property type="project" value="TreeGrafter"/>
</dbReference>
<dbReference type="Proteomes" id="UP000637239">
    <property type="component" value="Chromosome 3"/>
</dbReference>
<dbReference type="GO" id="GO:0007018">
    <property type="term" value="P:microtubule-based movement"/>
    <property type="evidence" value="ECO:0007669"/>
    <property type="project" value="InterPro"/>
</dbReference>
<gene>
    <name evidence="3" type="ORF">ACHE_30290S</name>
</gene>
<dbReference type="Pfam" id="PF00225">
    <property type="entry name" value="Kinesin"/>
    <property type="match status" value="1"/>
</dbReference>
<dbReference type="GO" id="GO:0005524">
    <property type="term" value="F:ATP binding"/>
    <property type="evidence" value="ECO:0007669"/>
    <property type="project" value="UniProtKB-UniRule"/>
</dbReference>
<sequence length="185" mass="20658">MHQFNVFTRWRPLSTDNEQETSEIKRVYEKHDKSRISMSIATPDAARQRPWKSEAAFTQLFEASDDNKAVFDAVVAPTLPQVLNGQTCNFFAYGHSGSGKSHTIVGYDFGNSSKFGLCLSAARELSETLEQLNADNCDESSRLGIGFRMYNCARKRHLTCSITTASAISARAMMDRRTSAARLKC</sequence>
<comment type="similarity">
    <text evidence="1">Belongs to the TRAFAC class myosin-kinesin ATPase superfamily. Kinesin family.</text>
</comment>
<dbReference type="InterPro" id="IPR027417">
    <property type="entry name" value="P-loop_NTPase"/>
</dbReference>
<evidence type="ECO:0000313" key="4">
    <source>
        <dbReference type="Proteomes" id="UP000637239"/>
    </source>
</evidence>
<dbReference type="AlphaFoldDB" id="A0A7R7VLU9"/>
<accession>A0A7R7VLU9</accession>
<dbReference type="EMBL" id="AP024418">
    <property type="protein sequence ID" value="BCR86303.1"/>
    <property type="molecule type" value="Genomic_DNA"/>
</dbReference>
<reference evidence="3" key="2">
    <citation type="submission" date="2021-02" db="EMBL/GenBank/DDBJ databases">
        <title>Aspergillus chevalieri M1 genome sequence.</title>
        <authorList>
            <person name="Kadooka C."/>
            <person name="Mori K."/>
            <person name="Futagami T."/>
        </authorList>
    </citation>
    <scope>NUCLEOTIDE SEQUENCE</scope>
    <source>
        <strain evidence="3">M1</strain>
    </source>
</reference>
<organism evidence="3 4">
    <name type="scientific">Aspergillus chevalieri</name>
    <name type="common">Eurotium chevalieri</name>
    <dbReference type="NCBI Taxonomy" id="182096"/>
    <lineage>
        <taxon>Eukaryota</taxon>
        <taxon>Fungi</taxon>
        <taxon>Dikarya</taxon>
        <taxon>Ascomycota</taxon>
        <taxon>Pezizomycotina</taxon>
        <taxon>Eurotiomycetes</taxon>
        <taxon>Eurotiomycetidae</taxon>
        <taxon>Eurotiales</taxon>
        <taxon>Aspergillaceae</taxon>
        <taxon>Aspergillus</taxon>
        <taxon>Aspergillus subgen. Aspergillus</taxon>
    </lineage>
</organism>
<dbReference type="GO" id="GO:0005871">
    <property type="term" value="C:kinesin complex"/>
    <property type="evidence" value="ECO:0007669"/>
    <property type="project" value="TreeGrafter"/>
</dbReference>
<proteinExistence type="inferred from homology"/>
<evidence type="ECO:0000313" key="3">
    <source>
        <dbReference type="EMBL" id="BCR86303.1"/>
    </source>
</evidence>
<keyword evidence="1" id="KW-0547">Nucleotide-binding</keyword>